<reference evidence="1" key="1">
    <citation type="submission" date="2022-08" db="EMBL/GenBank/DDBJ databases">
        <title>Genomic characterization and comparative genomic analysis of a strain of klebsiella michiganensis carrying blaKPC-2 isolated from the blood of children with very preterm bloodstream infection.</title>
        <authorList>
            <person name="Zhang N."/>
        </authorList>
    </citation>
    <scope>NUCLEOTIDE SEQUENCE</scope>
    <source>
        <strain evidence="1">BSI-KPN166</strain>
    </source>
</reference>
<gene>
    <name evidence="1" type="ORF">NP224_25680</name>
</gene>
<proteinExistence type="predicted"/>
<protein>
    <submittedName>
        <fullName evidence="1">Uncharacterized protein</fullName>
    </submittedName>
</protein>
<dbReference type="EMBL" id="CP102103">
    <property type="protein sequence ID" value="UWZ73530.1"/>
    <property type="molecule type" value="Genomic_DNA"/>
</dbReference>
<name>A0AAX3CNT5_9ENTR</name>
<dbReference type="RefSeq" id="WP_064377810.1">
    <property type="nucleotide sequence ID" value="NZ_CABHEU010000060.1"/>
</dbReference>
<dbReference type="AlphaFoldDB" id="A0AAX3CNT5"/>
<evidence type="ECO:0000313" key="2">
    <source>
        <dbReference type="Proteomes" id="UP001060345"/>
    </source>
</evidence>
<sequence>MKTLDFEYDAVILHQTETSKPIVLFGAPAMDIEIWAGVPQKKTFQPDGAESSGFQRVENRARLEQIRRFYLNENNVIQNSLICALRGVEGGKVEFKAEYGSILGKLKISFPDLYTADYLFLFTLLRKSLENRLGKYNQPIDYALFEKLKGQLSRQIDSDIIVADSCDEGLC</sequence>
<dbReference type="Proteomes" id="UP001060345">
    <property type="component" value="Chromosome"/>
</dbReference>
<evidence type="ECO:0000313" key="1">
    <source>
        <dbReference type="EMBL" id="UWZ73530.1"/>
    </source>
</evidence>
<accession>A0AAX3CNT5</accession>
<organism evidence="1 2">
    <name type="scientific">Klebsiella michiganensis</name>
    <dbReference type="NCBI Taxonomy" id="1134687"/>
    <lineage>
        <taxon>Bacteria</taxon>
        <taxon>Pseudomonadati</taxon>
        <taxon>Pseudomonadota</taxon>
        <taxon>Gammaproteobacteria</taxon>
        <taxon>Enterobacterales</taxon>
        <taxon>Enterobacteriaceae</taxon>
        <taxon>Klebsiella/Raoultella group</taxon>
        <taxon>Klebsiella</taxon>
    </lineage>
</organism>